<dbReference type="AlphaFoldDB" id="A0AAE0IHE9"/>
<dbReference type="GO" id="GO:0071949">
    <property type="term" value="F:FAD binding"/>
    <property type="evidence" value="ECO:0007669"/>
    <property type="project" value="InterPro"/>
</dbReference>
<organism evidence="6 7">
    <name type="scientific">Apodospora peruviana</name>
    <dbReference type="NCBI Taxonomy" id="516989"/>
    <lineage>
        <taxon>Eukaryota</taxon>
        <taxon>Fungi</taxon>
        <taxon>Dikarya</taxon>
        <taxon>Ascomycota</taxon>
        <taxon>Pezizomycotina</taxon>
        <taxon>Sordariomycetes</taxon>
        <taxon>Sordariomycetidae</taxon>
        <taxon>Sordariales</taxon>
        <taxon>Lasiosphaeriaceae</taxon>
        <taxon>Apodospora</taxon>
    </lineage>
</organism>
<keyword evidence="2" id="KW-0285">Flavoprotein</keyword>
<dbReference type="PROSITE" id="PS51387">
    <property type="entry name" value="FAD_PCMH"/>
    <property type="match status" value="1"/>
</dbReference>
<dbReference type="PANTHER" id="PTHR42973:SF53">
    <property type="entry name" value="FAD-BINDING PCMH-TYPE DOMAIN-CONTAINING PROTEIN-RELATED"/>
    <property type="match status" value="1"/>
</dbReference>
<protein>
    <recommendedName>
        <fullName evidence="5">FAD-binding PCMH-type domain-containing protein</fullName>
    </recommendedName>
</protein>
<evidence type="ECO:0000259" key="5">
    <source>
        <dbReference type="PROSITE" id="PS51387"/>
    </source>
</evidence>
<evidence type="ECO:0000256" key="4">
    <source>
        <dbReference type="ARBA" id="ARBA00023002"/>
    </source>
</evidence>
<evidence type="ECO:0000256" key="2">
    <source>
        <dbReference type="ARBA" id="ARBA00022630"/>
    </source>
</evidence>
<dbReference type="SUPFAM" id="SSF56176">
    <property type="entry name" value="FAD-binding/transporter-associated domain-like"/>
    <property type="match status" value="1"/>
</dbReference>
<feature type="domain" description="FAD-binding PCMH-type" evidence="5">
    <location>
        <begin position="45"/>
        <end position="217"/>
    </location>
</feature>
<keyword evidence="4" id="KW-0560">Oxidoreductase</keyword>
<dbReference type="InterPro" id="IPR036318">
    <property type="entry name" value="FAD-bd_PCMH-like_sf"/>
</dbReference>
<evidence type="ECO:0000313" key="7">
    <source>
        <dbReference type="Proteomes" id="UP001283341"/>
    </source>
</evidence>
<comment type="similarity">
    <text evidence="1">Belongs to the oxygen-dependent FAD-linked oxidoreductase family.</text>
</comment>
<dbReference type="PANTHER" id="PTHR42973">
    <property type="entry name" value="BINDING OXIDOREDUCTASE, PUTATIVE (AFU_ORTHOLOGUE AFUA_1G17690)-RELATED"/>
    <property type="match status" value="1"/>
</dbReference>
<reference evidence="6" key="1">
    <citation type="journal article" date="2023" name="Mol. Phylogenet. Evol.">
        <title>Genome-scale phylogeny and comparative genomics of the fungal order Sordariales.</title>
        <authorList>
            <person name="Hensen N."/>
            <person name="Bonometti L."/>
            <person name="Westerberg I."/>
            <person name="Brannstrom I.O."/>
            <person name="Guillou S."/>
            <person name="Cros-Aarteil S."/>
            <person name="Calhoun S."/>
            <person name="Haridas S."/>
            <person name="Kuo A."/>
            <person name="Mondo S."/>
            <person name="Pangilinan J."/>
            <person name="Riley R."/>
            <person name="LaButti K."/>
            <person name="Andreopoulos B."/>
            <person name="Lipzen A."/>
            <person name="Chen C."/>
            <person name="Yan M."/>
            <person name="Daum C."/>
            <person name="Ng V."/>
            <person name="Clum A."/>
            <person name="Steindorff A."/>
            <person name="Ohm R.A."/>
            <person name="Martin F."/>
            <person name="Silar P."/>
            <person name="Natvig D.O."/>
            <person name="Lalanne C."/>
            <person name="Gautier V."/>
            <person name="Ament-Velasquez S.L."/>
            <person name="Kruys A."/>
            <person name="Hutchinson M.I."/>
            <person name="Powell A.J."/>
            <person name="Barry K."/>
            <person name="Miller A.N."/>
            <person name="Grigoriev I.V."/>
            <person name="Debuchy R."/>
            <person name="Gladieux P."/>
            <person name="Hiltunen Thoren M."/>
            <person name="Johannesson H."/>
        </authorList>
    </citation>
    <scope>NUCLEOTIDE SEQUENCE</scope>
    <source>
        <strain evidence="6">CBS 118394</strain>
    </source>
</reference>
<dbReference type="InterPro" id="IPR050416">
    <property type="entry name" value="FAD-linked_Oxidoreductase"/>
</dbReference>
<sequence>MAALVPKPACPQAECLIHAGLQSQILLPTDADYAARQDSYWSSSAKLKPACIIQPRSAEHVSATLKALVAANQKFAVRSGGHTNWAGSNNIDGGVTIDLGLLNSTVFDASSETATIGPGARWRDVYAELHKHGRVVAGGREGNVGVAGLLLGGGNTFFTARKGFACDNVVSYEVVLADGRIIVADKDTHGDLFRALKGAGPGNFGIVTKFTMSTIKCHRVWGGMTFFPKQVIPAAIDAIADFTDNVSKDPDSNLICIFTHMPDFKDVVIATLYAQVAGVENAPAYEKWLPLPQMLNTVKMTTVSEMAFEYNIPAGFHDTWFTLCFKNDTRIMAKASALHDRLVAELKEFIPEQDFITQCLFQPLPETFGENSVTAGGNVMGVERQTENGILFLATTMVKTAEQEAFAYPKVKKWIEDIKEYANSILEEGGVQDWIYLNYADRSQDVIGSYGEENVRKIRDVAARYDSKEVFQRLCPGGFKVKDVK</sequence>
<reference evidence="6" key="2">
    <citation type="submission" date="2023-06" db="EMBL/GenBank/DDBJ databases">
        <authorList>
            <consortium name="Lawrence Berkeley National Laboratory"/>
            <person name="Haridas S."/>
            <person name="Hensen N."/>
            <person name="Bonometti L."/>
            <person name="Westerberg I."/>
            <person name="Brannstrom I.O."/>
            <person name="Guillou S."/>
            <person name="Cros-Aarteil S."/>
            <person name="Calhoun S."/>
            <person name="Kuo A."/>
            <person name="Mondo S."/>
            <person name="Pangilinan J."/>
            <person name="Riley R."/>
            <person name="Labutti K."/>
            <person name="Andreopoulos B."/>
            <person name="Lipzen A."/>
            <person name="Chen C."/>
            <person name="Yanf M."/>
            <person name="Daum C."/>
            <person name="Ng V."/>
            <person name="Clum A."/>
            <person name="Steindorff A."/>
            <person name="Ohm R."/>
            <person name="Martin F."/>
            <person name="Silar P."/>
            <person name="Natvig D."/>
            <person name="Lalanne C."/>
            <person name="Gautier V."/>
            <person name="Ament-Velasquez S.L."/>
            <person name="Kruys A."/>
            <person name="Hutchinson M.I."/>
            <person name="Powell A.J."/>
            <person name="Barry K."/>
            <person name="Miller A.N."/>
            <person name="Grigoriev I.V."/>
            <person name="Debuchy R."/>
            <person name="Gladieux P."/>
            <person name="Thoren M.H."/>
            <person name="Johannesson H."/>
        </authorList>
    </citation>
    <scope>NUCLEOTIDE SEQUENCE</scope>
    <source>
        <strain evidence="6">CBS 118394</strain>
    </source>
</reference>
<dbReference type="InterPro" id="IPR016167">
    <property type="entry name" value="FAD-bd_PCMH_sub1"/>
</dbReference>
<dbReference type="InterPro" id="IPR016169">
    <property type="entry name" value="FAD-bd_PCMH_sub2"/>
</dbReference>
<feature type="non-terminal residue" evidence="6">
    <location>
        <position position="1"/>
    </location>
</feature>
<name>A0AAE0IHE9_9PEZI</name>
<dbReference type="Gene3D" id="3.30.465.10">
    <property type="match status" value="1"/>
</dbReference>
<dbReference type="Gene3D" id="3.40.462.20">
    <property type="match status" value="1"/>
</dbReference>
<dbReference type="GO" id="GO:0016491">
    <property type="term" value="F:oxidoreductase activity"/>
    <property type="evidence" value="ECO:0007669"/>
    <property type="project" value="UniProtKB-KW"/>
</dbReference>
<dbReference type="Pfam" id="PF01565">
    <property type="entry name" value="FAD_binding_4"/>
    <property type="match status" value="1"/>
</dbReference>
<dbReference type="Proteomes" id="UP001283341">
    <property type="component" value="Unassembled WGS sequence"/>
</dbReference>
<accession>A0AAE0IHE9</accession>
<dbReference type="InterPro" id="IPR016166">
    <property type="entry name" value="FAD-bd_PCMH"/>
</dbReference>
<dbReference type="EMBL" id="JAUEDM010000002">
    <property type="protein sequence ID" value="KAK3325029.1"/>
    <property type="molecule type" value="Genomic_DNA"/>
</dbReference>
<proteinExistence type="inferred from homology"/>
<evidence type="ECO:0000313" key="6">
    <source>
        <dbReference type="EMBL" id="KAK3325029.1"/>
    </source>
</evidence>
<evidence type="ECO:0000256" key="3">
    <source>
        <dbReference type="ARBA" id="ARBA00022827"/>
    </source>
</evidence>
<gene>
    <name evidence="6" type="ORF">B0H66DRAFT_491692</name>
</gene>
<keyword evidence="7" id="KW-1185">Reference proteome</keyword>
<dbReference type="InterPro" id="IPR006094">
    <property type="entry name" value="Oxid_FAD_bind_N"/>
</dbReference>
<evidence type="ECO:0000256" key="1">
    <source>
        <dbReference type="ARBA" id="ARBA00005466"/>
    </source>
</evidence>
<dbReference type="Gene3D" id="3.30.43.10">
    <property type="entry name" value="Uridine Diphospho-n-acetylenolpyruvylglucosamine Reductase, domain 2"/>
    <property type="match status" value="1"/>
</dbReference>
<keyword evidence="3" id="KW-0274">FAD</keyword>
<comment type="caution">
    <text evidence="6">The sequence shown here is derived from an EMBL/GenBank/DDBJ whole genome shotgun (WGS) entry which is preliminary data.</text>
</comment>